<dbReference type="AlphaFoldDB" id="A0AA51RVJ2"/>
<keyword evidence="2" id="KW-1185">Reference proteome</keyword>
<evidence type="ECO:0000313" key="1">
    <source>
        <dbReference type="EMBL" id="WMS88350.1"/>
    </source>
</evidence>
<sequence>MIKPNIYISSCLLGEMVRYDGNHKRSDLIVNQLQQHFNTLSICPEVGCGMAVPRPPISLVQAPASIEIREVAPPHRDHSSVMRRFADDAITSQPQLCGFISKSKSPSCAQDDTPIKRLELNGQLSTTRAISAGFFTRWLKEHIPFVPMIDERQIEQQEERHRFFLHSFTLARLYETLKQQPDNGLRLFHHRHRGLLLALSPNLFKELSARLELVSQAKQPLNFYLKVLGQILTSPFNVEQAFAALEKSSESLQTSQRSALRLIIRSLQRQDRDQWISLLFFQHLATLINQFKLEGLTETPLFMPYSSELLLADI</sequence>
<protein>
    <submittedName>
        <fullName evidence="1">DUF523 domain-containing protein</fullName>
    </submittedName>
</protein>
<dbReference type="EMBL" id="CP133548">
    <property type="protein sequence ID" value="WMS88350.1"/>
    <property type="molecule type" value="Genomic_DNA"/>
</dbReference>
<evidence type="ECO:0000313" key="2">
    <source>
        <dbReference type="Proteomes" id="UP001239782"/>
    </source>
</evidence>
<gene>
    <name evidence="1" type="ORF">Q9312_05375</name>
</gene>
<dbReference type="KEGG" id="plei:Q9312_05375"/>
<dbReference type="Pfam" id="PF04463">
    <property type="entry name" value="2-thiour_desulf"/>
    <property type="match status" value="1"/>
</dbReference>
<dbReference type="Proteomes" id="UP001239782">
    <property type="component" value="Chromosome"/>
</dbReference>
<accession>A0AA51RVJ2</accession>
<dbReference type="InterPro" id="IPR007553">
    <property type="entry name" value="2-thiour_desulf"/>
</dbReference>
<organism evidence="1 2">
    <name type="scientific">Pleionea litopenaei</name>
    <dbReference type="NCBI Taxonomy" id="3070815"/>
    <lineage>
        <taxon>Bacteria</taxon>
        <taxon>Pseudomonadati</taxon>
        <taxon>Pseudomonadota</taxon>
        <taxon>Gammaproteobacteria</taxon>
        <taxon>Oceanospirillales</taxon>
        <taxon>Pleioneaceae</taxon>
        <taxon>Pleionea</taxon>
    </lineage>
</organism>
<name>A0AA51RVJ2_9GAMM</name>
<dbReference type="PANTHER" id="PTHR30087:SF0">
    <property type="entry name" value="INNER MEMBRANE PROTEIN"/>
    <property type="match status" value="1"/>
</dbReference>
<proteinExistence type="predicted"/>
<dbReference type="PANTHER" id="PTHR30087">
    <property type="entry name" value="INNER MEMBRANE PROTEIN"/>
    <property type="match status" value="1"/>
</dbReference>
<dbReference type="RefSeq" id="WP_309203561.1">
    <property type="nucleotide sequence ID" value="NZ_CP133548.1"/>
</dbReference>
<reference evidence="1 2" key="1">
    <citation type="submission" date="2023-08" db="EMBL/GenBank/DDBJ databases">
        <title>Pleionea litopenaei sp. nov., isolated from stomach of juvenile Litopenaeus vannamei.</title>
        <authorList>
            <person name="Rho A.M."/>
            <person name="Hwang C.Y."/>
        </authorList>
    </citation>
    <scope>NUCLEOTIDE SEQUENCE [LARGE SCALE GENOMIC DNA]</scope>
    <source>
        <strain evidence="1 2">HL-JVS1</strain>
    </source>
</reference>